<sequence length="342" mass="36950">MKTVLLFLACVPACLAGLQVPLLIINLSPNPAVVDMQYTPNCMKGLFNPRDLEYYYKTWAQSNTTLRAKYDEKELPSEYLAYLQLFKGLTGIDNLAAHRFSLYGGTTTLPAMQVNHSVPFGVFETEIDGGTDCWAVDAWKFFTISSGSARTYLYLHDPWDDHWEIVKNSHLWRNLPDTNEVAVDIGPGGRADPLRVVADVALLATSIVLAVAGGSQLSFGITTLRMVLVGAGRAVTAAGLGLLYQTIFVGGVVLVFGSLGIAGFAFIPGRDALDGATTSVAIQALSFDGVYKDIPLQNREACLMGENIVGHFDCRVAGTSLVIQGDGSVFALPMPPIHRGWD</sequence>
<dbReference type="RefSeq" id="XP_016260052.1">
    <property type="nucleotide sequence ID" value="XM_016409744.1"/>
</dbReference>
<evidence type="ECO:0000313" key="4">
    <source>
        <dbReference type="Proteomes" id="UP000053342"/>
    </source>
</evidence>
<dbReference type="VEuPathDB" id="FungiDB:PV06_08410"/>
<dbReference type="HOGENOM" id="CLU_894312_0_0_1"/>
<feature type="chain" id="PRO_5002238484" evidence="2">
    <location>
        <begin position="17"/>
        <end position="342"/>
    </location>
</feature>
<evidence type="ECO:0000256" key="1">
    <source>
        <dbReference type="SAM" id="Phobius"/>
    </source>
</evidence>
<keyword evidence="4" id="KW-1185">Reference proteome</keyword>
<dbReference type="GeneID" id="27360484"/>
<dbReference type="EMBL" id="KN847339">
    <property type="protein sequence ID" value="KIW39836.1"/>
    <property type="molecule type" value="Genomic_DNA"/>
</dbReference>
<name>A0A0D2AI57_9EURO</name>
<keyword evidence="1" id="KW-1133">Transmembrane helix</keyword>
<proteinExistence type="predicted"/>
<accession>A0A0D2AI57</accession>
<keyword evidence="1" id="KW-0812">Transmembrane</keyword>
<protein>
    <submittedName>
        <fullName evidence="3">Uncharacterized protein</fullName>
    </submittedName>
</protein>
<keyword evidence="2" id="KW-0732">Signal</keyword>
<dbReference type="AlphaFoldDB" id="A0A0D2AI57"/>
<organism evidence="3 4">
    <name type="scientific">Exophiala oligosperma</name>
    <dbReference type="NCBI Taxonomy" id="215243"/>
    <lineage>
        <taxon>Eukaryota</taxon>
        <taxon>Fungi</taxon>
        <taxon>Dikarya</taxon>
        <taxon>Ascomycota</taxon>
        <taxon>Pezizomycotina</taxon>
        <taxon>Eurotiomycetes</taxon>
        <taxon>Chaetothyriomycetidae</taxon>
        <taxon>Chaetothyriales</taxon>
        <taxon>Herpotrichiellaceae</taxon>
        <taxon>Exophiala</taxon>
    </lineage>
</organism>
<feature type="transmembrane region" description="Helical" evidence="1">
    <location>
        <begin position="242"/>
        <end position="267"/>
    </location>
</feature>
<feature type="signal peptide" evidence="2">
    <location>
        <begin position="1"/>
        <end position="16"/>
    </location>
</feature>
<feature type="transmembrane region" description="Helical" evidence="1">
    <location>
        <begin position="200"/>
        <end position="221"/>
    </location>
</feature>
<gene>
    <name evidence="3" type="ORF">PV06_08410</name>
</gene>
<evidence type="ECO:0000313" key="3">
    <source>
        <dbReference type="EMBL" id="KIW39836.1"/>
    </source>
</evidence>
<evidence type="ECO:0000256" key="2">
    <source>
        <dbReference type="SAM" id="SignalP"/>
    </source>
</evidence>
<dbReference type="Proteomes" id="UP000053342">
    <property type="component" value="Unassembled WGS sequence"/>
</dbReference>
<dbReference type="OrthoDB" id="4155438at2759"/>
<reference evidence="3 4" key="1">
    <citation type="submission" date="2015-01" db="EMBL/GenBank/DDBJ databases">
        <title>The Genome Sequence of Exophiala oligosperma CBS72588.</title>
        <authorList>
            <consortium name="The Broad Institute Genomics Platform"/>
            <person name="Cuomo C."/>
            <person name="de Hoog S."/>
            <person name="Gorbushina A."/>
            <person name="Stielow B."/>
            <person name="Teixiera M."/>
            <person name="Abouelleil A."/>
            <person name="Chapman S.B."/>
            <person name="Priest M."/>
            <person name="Young S.K."/>
            <person name="Wortman J."/>
            <person name="Nusbaum C."/>
            <person name="Birren B."/>
        </authorList>
    </citation>
    <scope>NUCLEOTIDE SEQUENCE [LARGE SCALE GENOMIC DNA]</scope>
    <source>
        <strain evidence="3 4">CBS 72588</strain>
    </source>
</reference>
<keyword evidence="1" id="KW-0472">Membrane</keyword>